<dbReference type="AlphaFoldDB" id="A0A1T4Q524"/>
<proteinExistence type="predicted"/>
<protein>
    <submittedName>
        <fullName evidence="2">Helix-turn-helix domain-containing protein</fullName>
    </submittedName>
</protein>
<dbReference type="Pfam" id="PF01381">
    <property type="entry name" value="HTH_3"/>
    <property type="match status" value="1"/>
</dbReference>
<dbReference type="Gene3D" id="1.25.40.10">
    <property type="entry name" value="Tetratricopeptide repeat domain"/>
    <property type="match status" value="1"/>
</dbReference>
<evidence type="ECO:0000313" key="2">
    <source>
        <dbReference type="EMBL" id="SJZ98318.1"/>
    </source>
</evidence>
<reference evidence="2 3" key="1">
    <citation type="submission" date="2017-02" db="EMBL/GenBank/DDBJ databases">
        <authorList>
            <person name="Peterson S.W."/>
        </authorList>
    </citation>
    <scope>NUCLEOTIDE SEQUENCE [LARGE SCALE GENOMIC DNA]</scope>
    <source>
        <strain evidence="2 3">ATCC BAA-1030</strain>
    </source>
</reference>
<dbReference type="Proteomes" id="UP000190328">
    <property type="component" value="Unassembled WGS sequence"/>
</dbReference>
<evidence type="ECO:0000259" key="1">
    <source>
        <dbReference type="PROSITE" id="PS50943"/>
    </source>
</evidence>
<dbReference type="PROSITE" id="PS50943">
    <property type="entry name" value="HTH_CROC1"/>
    <property type="match status" value="1"/>
</dbReference>
<organism evidence="2 3">
    <name type="scientific">Pilibacter termitis</name>
    <dbReference type="NCBI Taxonomy" id="263852"/>
    <lineage>
        <taxon>Bacteria</taxon>
        <taxon>Bacillati</taxon>
        <taxon>Bacillota</taxon>
        <taxon>Bacilli</taxon>
        <taxon>Lactobacillales</taxon>
        <taxon>Enterococcaceae</taxon>
        <taxon>Pilibacter</taxon>
    </lineage>
</organism>
<evidence type="ECO:0000313" key="3">
    <source>
        <dbReference type="Proteomes" id="UP000190328"/>
    </source>
</evidence>
<dbReference type="InterPro" id="IPR011990">
    <property type="entry name" value="TPR-like_helical_dom_sf"/>
</dbReference>
<name>A0A1T4Q524_9ENTE</name>
<dbReference type="CDD" id="cd00093">
    <property type="entry name" value="HTH_XRE"/>
    <property type="match status" value="1"/>
</dbReference>
<accession>A0A1T4Q524</accession>
<gene>
    <name evidence="2" type="ORF">SAMN02745116_02053</name>
</gene>
<keyword evidence="3" id="KW-1185">Reference proteome</keyword>
<dbReference type="GO" id="GO:0003677">
    <property type="term" value="F:DNA binding"/>
    <property type="evidence" value="ECO:0007669"/>
    <property type="project" value="InterPro"/>
</dbReference>
<dbReference type="InterPro" id="IPR010982">
    <property type="entry name" value="Lambda_DNA-bd_dom_sf"/>
</dbReference>
<dbReference type="EMBL" id="FUXI01000025">
    <property type="protein sequence ID" value="SJZ98318.1"/>
    <property type="molecule type" value="Genomic_DNA"/>
</dbReference>
<dbReference type="STRING" id="263852.SAMN02745116_02053"/>
<feature type="domain" description="HTH cro/C1-type" evidence="1">
    <location>
        <begin position="26"/>
        <end position="65"/>
    </location>
</feature>
<dbReference type="SUPFAM" id="SSF47413">
    <property type="entry name" value="lambda repressor-like DNA-binding domains"/>
    <property type="match status" value="1"/>
</dbReference>
<sequence>MRRLTKKIGKLAILGKREFLEVPIYKQIRKEKGLTQKEICRDFTTRVTLSNIENGKHVPNLFLIEYLRFGICTEDKEMVNRGIEILKLSEEKEQLAKLELECKRYFEGGK</sequence>
<dbReference type="InterPro" id="IPR001387">
    <property type="entry name" value="Cro/C1-type_HTH"/>
</dbReference>